<evidence type="ECO:0000313" key="3">
    <source>
        <dbReference type="Proteomes" id="UP000257323"/>
    </source>
</evidence>
<organism evidence="2 3">
    <name type="scientific">Candidatus Saccharicenans subterraneus</name>
    <dbReference type="NCBI Taxonomy" id="2508984"/>
    <lineage>
        <taxon>Bacteria</taxon>
        <taxon>Candidatus Aminicenantota</taxon>
        <taxon>Candidatus Aminicenantia</taxon>
        <taxon>Candidatus Aminicenantales</taxon>
        <taxon>Candidatus Saccharicenantaceae</taxon>
        <taxon>Candidatus Saccharicenans</taxon>
    </lineage>
</organism>
<dbReference type="InterPro" id="IPR011017">
    <property type="entry name" value="TRASH_dom"/>
</dbReference>
<dbReference type="EMBL" id="QUAH01000006">
    <property type="protein sequence ID" value="RFT15805.1"/>
    <property type="molecule type" value="Genomic_DNA"/>
</dbReference>
<comment type="caution">
    <text evidence="2">The sequence shown here is derived from an EMBL/GenBank/DDBJ whole genome shotgun (WGS) entry which is preliminary data.</text>
</comment>
<gene>
    <name evidence="2" type="ORF">OP8BY_2203</name>
</gene>
<dbReference type="Pfam" id="PF04945">
    <property type="entry name" value="YHS"/>
    <property type="match status" value="1"/>
</dbReference>
<evidence type="ECO:0000313" key="2">
    <source>
        <dbReference type="EMBL" id="RFT15805.1"/>
    </source>
</evidence>
<reference evidence="2 3" key="1">
    <citation type="submission" date="2018-08" db="EMBL/GenBank/DDBJ databases">
        <title>Genome analysis of the thermophilic bacterium of the candidate phylum Aminicenantes from deep subsurface aquifer revealed its physiology and ecological role.</title>
        <authorList>
            <person name="Kadnikov V.V."/>
            <person name="Mardanov A.V."/>
            <person name="Beletsky A.V."/>
            <person name="Karnachuk O.V."/>
            <person name="Ravin N.V."/>
        </authorList>
    </citation>
    <scope>NUCLEOTIDE SEQUENCE [LARGE SCALE GENOMIC DNA]</scope>
    <source>
        <strain evidence="2">BY38</strain>
    </source>
</reference>
<dbReference type="InterPro" id="IPR012348">
    <property type="entry name" value="RNR-like"/>
</dbReference>
<accession>A0A3E2BM30</accession>
<protein>
    <recommendedName>
        <fullName evidence="1">TRASH domain-containing protein</fullName>
    </recommendedName>
</protein>
<dbReference type="Gene3D" id="1.10.620.20">
    <property type="entry name" value="Ribonucleotide Reductase, subunit A"/>
    <property type="match status" value="1"/>
</dbReference>
<evidence type="ECO:0000259" key="1">
    <source>
        <dbReference type="SMART" id="SM00746"/>
    </source>
</evidence>
<name>A0A3E2BM30_9BACT</name>
<dbReference type="GO" id="GO:0016491">
    <property type="term" value="F:oxidoreductase activity"/>
    <property type="evidence" value="ECO:0007669"/>
    <property type="project" value="InterPro"/>
</dbReference>
<feature type="domain" description="TRASH" evidence="1">
    <location>
        <begin position="47"/>
        <end position="84"/>
    </location>
</feature>
<dbReference type="AlphaFoldDB" id="A0A3E2BM30"/>
<sequence length="85" mass="9901">MLIRLIFLFLLFYLVLLVVRFFQSLGQPAAGKRRQPDSLPKKAMVKDEVCNTYISEDEALKETKNGRIYYFCSEDCRKKFLASGK</sequence>
<dbReference type="SMART" id="SM00746">
    <property type="entry name" value="TRASH"/>
    <property type="match status" value="1"/>
</dbReference>
<proteinExistence type="predicted"/>
<dbReference type="Proteomes" id="UP000257323">
    <property type="component" value="Unassembled WGS sequence"/>
</dbReference>
<dbReference type="InterPro" id="IPR007029">
    <property type="entry name" value="YHS_dom"/>
</dbReference>